<keyword evidence="3" id="KW-0804">Transcription</keyword>
<reference evidence="5 6" key="1">
    <citation type="journal article" date="2011" name="J. Bacteriol.">
        <title>Draft Genome Sequence of Turicibacter sanguinis PC909, Isolated from Human Feces.</title>
        <authorList>
            <person name="Cuiv P.O."/>
            <person name="Klaassens E.S."/>
            <person name="Durkin A.S."/>
            <person name="Harkins D.M."/>
            <person name="Foster L."/>
            <person name="McCorrison J."/>
            <person name="Torralba M."/>
            <person name="Nelson K.E."/>
            <person name="Morrison M."/>
        </authorList>
    </citation>
    <scope>NUCLEOTIDE SEQUENCE [LARGE SCALE GENOMIC DNA]</scope>
    <source>
        <strain evidence="5 6">PC909</strain>
    </source>
</reference>
<dbReference type="EMBL" id="ADMN01000042">
    <property type="protein sequence ID" value="EFF64438.1"/>
    <property type="molecule type" value="Genomic_DNA"/>
</dbReference>
<gene>
    <name evidence="5" type="ORF">CUW_1805</name>
</gene>
<organism evidence="5 6">
    <name type="scientific">Turicibacter sanguinis PC909</name>
    <dbReference type="NCBI Taxonomy" id="702450"/>
    <lineage>
        <taxon>Bacteria</taxon>
        <taxon>Bacillati</taxon>
        <taxon>Bacillota</taxon>
        <taxon>Erysipelotrichia</taxon>
        <taxon>Erysipelotrichales</taxon>
        <taxon>Turicibacteraceae</taxon>
        <taxon>Turicibacter</taxon>
    </lineage>
</organism>
<dbReference type="PROSITE" id="PS50932">
    <property type="entry name" value="HTH_LACI_2"/>
    <property type="match status" value="1"/>
</dbReference>
<dbReference type="Gene3D" id="1.10.260.40">
    <property type="entry name" value="lambda repressor-like DNA-binding domains"/>
    <property type="match status" value="1"/>
</dbReference>
<dbReference type="InterPro" id="IPR000843">
    <property type="entry name" value="HTH_LacI"/>
</dbReference>
<keyword evidence="6" id="KW-1185">Reference proteome</keyword>
<evidence type="ECO:0000256" key="1">
    <source>
        <dbReference type="ARBA" id="ARBA00023015"/>
    </source>
</evidence>
<dbReference type="InterPro" id="IPR010982">
    <property type="entry name" value="Lambda_DNA-bd_dom_sf"/>
</dbReference>
<protein>
    <submittedName>
        <fullName evidence="5">Transcriptional regulator, LacI family</fullName>
    </submittedName>
</protein>
<comment type="caution">
    <text evidence="5">The sequence shown here is derived from an EMBL/GenBank/DDBJ whole genome shotgun (WGS) entry which is preliminary data.</text>
</comment>
<sequence length="65" mass="6969">MATMKDVAKLAGVSLSTTSYALNGSNKISDATRQKVLEAAKQLNFSPNAAARSLKTKKQKLLVLF</sequence>
<accession>A0ABN0A3Z4</accession>
<evidence type="ECO:0000256" key="3">
    <source>
        <dbReference type="ARBA" id="ARBA00023163"/>
    </source>
</evidence>
<evidence type="ECO:0000256" key="2">
    <source>
        <dbReference type="ARBA" id="ARBA00023125"/>
    </source>
</evidence>
<dbReference type="PANTHER" id="PTHR30146">
    <property type="entry name" value="LACI-RELATED TRANSCRIPTIONAL REPRESSOR"/>
    <property type="match status" value="1"/>
</dbReference>
<proteinExistence type="predicted"/>
<dbReference type="PANTHER" id="PTHR30146:SF109">
    <property type="entry name" value="HTH-TYPE TRANSCRIPTIONAL REGULATOR GALS"/>
    <property type="match status" value="1"/>
</dbReference>
<dbReference type="SMART" id="SM00354">
    <property type="entry name" value="HTH_LACI"/>
    <property type="match status" value="1"/>
</dbReference>
<name>A0ABN0A3Z4_9FIRM</name>
<evidence type="ECO:0000259" key="4">
    <source>
        <dbReference type="PROSITE" id="PS50932"/>
    </source>
</evidence>
<keyword evidence="2" id="KW-0238">DNA-binding</keyword>
<dbReference type="PRINTS" id="PR00036">
    <property type="entry name" value="HTHLACI"/>
</dbReference>
<evidence type="ECO:0000313" key="5">
    <source>
        <dbReference type="EMBL" id="EFF64438.1"/>
    </source>
</evidence>
<dbReference type="SUPFAM" id="SSF47413">
    <property type="entry name" value="lambda repressor-like DNA-binding domains"/>
    <property type="match status" value="1"/>
</dbReference>
<feature type="domain" description="HTH lacI-type" evidence="4">
    <location>
        <begin position="2"/>
        <end position="56"/>
    </location>
</feature>
<dbReference type="Proteomes" id="UP000002938">
    <property type="component" value="Unassembled WGS sequence"/>
</dbReference>
<dbReference type="Pfam" id="PF00356">
    <property type="entry name" value="LacI"/>
    <property type="match status" value="1"/>
</dbReference>
<keyword evidence="1" id="KW-0805">Transcription regulation</keyword>
<dbReference type="CDD" id="cd01392">
    <property type="entry name" value="HTH_LacI"/>
    <property type="match status" value="1"/>
</dbReference>
<evidence type="ECO:0000313" key="6">
    <source>
        <dbReference type="Proteomes" id="UP000002938"/>
    </source>
</evidence>